<dbReference type="Proteomes" id="UP001150001">
    <property type="component" value="Unassembled WGS sequence"/>
</dbReference>
<dbReference type="Proteomes" id="UP000501443">
    <property type="component" value="Chromosome 2"/>
</dbReference>
<evidence type="ECO:0000313" key="4">
    <source>
        <dbReference type="Proteomes" id="UP000094761"/>
    </source>
</evidence>
<name>A0A178J626_9VIBR</name>
<organism evidence="2 4">
    <name type="scientific">Vibrio europaeus</name>
    <dbReference type="NCBI Taxonomy" id="300876"/>
    <lineage>
        <taxon>Bacteria</taxon>
        <taxon>Pseudomonadati</taxon>
        <taxon>Pseudomonadota</taxon>
        <taxon>Gammaproteobacteria</taxon>
        <taxon>Vibrionales</taxon>
        <taxon>Vibrionaceae</taxon>
        <taxon>Vibrio</taxon>
        <taxon>Vibrio oreintalis group</taxon>
    </lineage>
</organism>
<gene>
    <name evidence="2" type="ORF">AZ468_15730</name>
    <name evidence="3" type="ORF">HOO69_19830</name>
    <name evidence="1" type="ORF">OPW20_17855</name>
</gene>
<evidence type="ECO:0000313" key="3">
    <source>
        <dbReference type="EMBL" id="QJY38819.1"/>
    </source>
</evidence>
<dbReference type="EMBL" id="JAPFIT010000019">
    <property type="protein sequence ID" value="MDC5741943.1"/>
    <property type="molecule type" value="Genomic_DNA"/>
</dbReference>
<evidence type="ECO:0000313" key="2">
    <source>
        <dbReference type="EMBL" id="OAM97008.1"/>
    </source>
</evidence>
<evidence type="ECO:0000313" key="5">
    <source>
        <dbReference type="Proteomes" id="UP000501443"/>
    </source>
</evidence>
<reference evidence="2 4" key="1">
    <citation type="submission" date="2016-03" db="EMBL/GenBank/DDBJ databases">
        <title>Draft genome sequence of the Vibrio tubiashii subs. europaeus.</title>
        <authorList>
            <person name="Spinard E."/>
            <person name="Dubert J."/>
            <person name="Nelson D.R."/>
            <person name="Barja J.L."/>
        </authorList>
    </citation>
    <scope>NUCLEOTIDE SEQUENCE [LARGE SCALE GENOMIC DNA]</scope>
    <source>
        <strain evidence="4">PP-638</strain>
        <strain evidence="2">PP2-638</strain>
    </source>
</reference>
<reference evidence="1" key="3">
    <citation type="submission" date="2022-11" db="EMBL/GenBank/DDBJ databases">
        <title>Role of the vibriolysin VemA secreted by the emergent pathogen Vibrio europaeus in the colonization of Manila clam mucus.</title>
        <authorList>
            <person name="Martinez C."/>
            <person name="Rodriguez S."/>
            <person name="Vences A."/>
            <person name="Barja J.L."/>
            <person name="Toranzo A.E."/>
            <person name="Dubert J."/>
        </authorList>
    </citation>
    <scope>NUCLEOTIDE SEQUENCE</scope>
    <source>
        <strain evidence="1">3454</strain>
    </source>
</reference>
<proteinExistence type="predicted"/>
<evidence type="ECO:0000313" key="1">
    <source>
        <dbReference type="EMBL" id="MDC5741943.1"/>
    </source>
</evidence>
<reference evidence="3 5" key="2">
    <citation type="submission" date="2020-05" db="EMBL/GenBank/DDBJ databases">
        <title>First description outside Europe of the emergent pathogen for shellfish aquaculture Vibrio europaeus.</title>
        <authorList>
            <person name="Dubert J."/>
            <person name="Rojas R."/>
        </authorList>
    </citation>
    <scope>NUCLEOTIDE SEQUENCE [LARGE SCALE GENOMIC DNA]</scope>
    <source>
        <strain evidence="3 5">NPI-1</strain>
    </source>
</reference>
<dbReference type="EMBL" id="CP053543">
    <property type="protein sequence ID" value="QJY38819.1"/>
    <property type="molecule type" value="Genomic_DNA"/>
</dbReference>
<dbReference type="EMBL" id="LUAX01000007">
    <property type="protein sequence ID" value="OAM97008.1"/>
    <property type="molecule type" value="Genomic_DNA"/>
</dbReference>
<dbReference type="GeneID" id="78077163"/>
<sequence length="83" mass="9592">MAKRTHELDEVIISELQSHGYIKSEAEAYLKRNVYNLNKSEVATIKNYAEHFGLSAKERLIEDILELRRESILLKLTEQASCV</sequence>
<keyword evidence="6" id="KW-1185">Reference proteome</keyword>
<dbReference type="Proteomes" id="UP000094761">
    <property type="component" value="Unassembled WGS sequence"/>
</dbReference>
<protein>
    <submittedName>
        <fullName evidence="2">Uncharacterized protein</fullName>
    </submittedName>
</protein>
<accession>A0A178J626</accession>
<dbReference type="AlphaFoldDB" id="A0A178J626"/>
<dbReference type="OrthoDB" id="5903399at2"/>
<dbReference type="RefSeq" id="WP_069668220.1">
    <property type="nucleotide sequence ID" value="NZ_CP053543.1"/>
</dbReference>
<evidence type="ECO:0000313" key="6">
    <source>
        <dbReference type="Proteomes" id="UP001150001"/>
    </source>
</evidence>